<sequence length="56" mass="6078">MSDQQDTLEARVVAALQRADADHDGLIAALLSQCLALIRQRRHAAASDQPLGARRL</sequence>
<evidence type="ECO:0000313" key="1">
    <source>
        <dbReference type="EMBL" id="MEI5687446.1"/>
    </source>
</evidence>
<dbReference type="RefSeq" id="WP_153810802.1">
    <property type="nucleotide sequence ID" value="NZ_JBBBDM010000003.1"/>
</dbReference>
<evidence type="ECO:0000313" key="2">
    <source>
        <dbReference type="Proteomes" id="UP001367771"/>
    </source>
</evidence>
<accession>A0ABU8H363</accession>
<dbReference type="Proteomes" id="UP001367771">
    <property type="component" value="Unassembled WGS sequence"/>
</dbReference>
<proteinExistence type="predicted"/>
<name>A0ABU8H363_9SPHN</name>
<keyword evidence="2" id="KW-1185">Reference proteome</keyword>
<gene>
    <name evidence="1" type="ORF">V8201_10205</name>
</gene>
<protein>
    <submittedName>
        <fullName evidence="1">Uncharacterized protein</fullName>
    </submittedName>
</protein>
<comment type="caution">
    <text evidence="1">The sequence shown here is derived from an EMBL/GenBank/DDBJ whole genome shotgun (WGS) entry which is preliminary data.</text>
</comment>
<organism evidence="1 2">
    <name type="scientific">Sphingomonas kyungheensis</name>
    <dbReference type="NCBI Taxonomy" id="1069987"/>
    <lineage>
        <taxon>Bacteria</taxon>
        <taxon>Pseudomonadati</taxon>
        <taxon>Pseudomonadota</taxon>
        <taxon>Alphaproteobacteria</taxon>
        <taxon>Sphingomonadales</taxon>
        <taxon>Sphingomonadaceae</taxon>
        <taxon>Sphingomonas</taxon>
    </lineage>
</organism>
<reference evidence="1 2" key="1">
    <citation type="journal article" date="2013" name="Int. J. Syst. Evol. Microbiol.">
        <title>Sphingomonas kyungheensis sp. nov., a bacterium with ginsenoside-converting activity isolated from soil of a ginseng field.</title>
        <authorList>
            <person name="Son H.M."/>
            <person name="Yang J.E."/>
            <person name="Park Y."/>
            <person name="Han C.K."/>
            <person name="Kim S.G."/>
            <person name="Kook M."/>
            <person name="Yi T.H."/>
        </authorList>
    </citation>
    <scope>NUCLEOTIDE SEQUENCE [LARGE SCALE GENOMIC DNA]</scope>
    <source>
        <strain evidence="1 2">LMG 26582</strain>
    </source>
</reference>
<dbReference type="EMBL" id="JBBBDM010000003">
    <property type="protein sequence ID" value="MEI5687446.1"/>
    <property type="molecule type" value="Genomic_DNA"/>
</dbReference>